<proteinExistence type="predicted"/>
<dbReference type="CDD" id="cd18689">
    <property type="entry name" value="PIN_VapC-like"/>
    <property type="match status" value="1"/>
</dbReference>
<dbReference type="PANTHER" id="PTHR39677:SF4">
    <property type="entry name" value="RIBONUCLEASE VAPC6"/>
    <property type="match status" value="1"/>
</dbReference>
<dbReference type="Gene3D" id="3.40.50.1010">
    <property type="entry name" value="5'-nuclease"/>
    <property type="match status" value="1"/>
</dbReference>
<evidence type="ECO:0000259" key="1">
    <source>
        <dbReference type="Pfam" id="PF01850"/>
    </source>
</evidence>
<dbReference type="InterPro" id="IPR002716">
    <property type="entry name" value="PIN_dom"/>
</dbReference>
<dbReference type="PANTHER" id="PTHR39677">
    <property type="entry name" value="RIBONUCLEASE VAPC6"/>
    <property type="match status" value="1"/>
</dbReference>
<sequence>MTSRLVFDSNALLKFFQGEAGASAVEKWLRTAERRRWIKYLCAINLGEIIYATKRQYGDQRKIEVLGHIHRMNFTILPAPDDLIFQAAEYKAAYSISYADCFVLACAVNHAAAIITGDPEFKKVSHLAKIHWV</sequence>
<name>A0A932GRH3_UNCTE</name>
<dbReference type="Pfam" id="PF01850">
    <property type="entry name" value="PIN"/>
    <property type="match status" value="1"/>
</dbReference>
<accession>A0A932GRH3</accession>
<dbReference type="InterPro" id="IPR029060">
    <property type="entry name" value="PIN-like_dom_sf"/>
</dbReference>
<evidence type="ECO:0000313" key="2">
    <source>
        <dbReference type="EMBL" id="MBI3015897.1"/>
    </source>
</evidence>
<reference evidence="2" key="1">
    <citation type="submission" date="2020-07" db="EMBL/GenBank/DDBJ databases">
        <title>Huge and variable diversity of episymbiotic CPR bacteria and DPANN archaea in groundwater ecosystems.</title>
        <authorList>
            <person name="He C.Y."/>
            <person name="Keren R."/>
            <person name="Whittaker M."/>
            <person name="Farag I.F."/>
            <person name="Doudna J."/>
            <person name="Cate J.H.D."/>
            <person name="Banfield J.F."/>
        </authorList>
    </citation>
    <scope>NUCLEOTIDE SEQUENCE</scope>
    <source>
        <strain evidence="2">NC_groundwater_717_Ag_S-0.2um_59_8</strain>
    </source>
</reference>
<dbReference type="Proteomes" id="UP000741360">
    <property type="component" value="Unassembled WGS sequence"/>
</dbReference>
<comment type="caution">
    <text evidence="2">The sequence shown here is derived from an EMBL/GenBank/DDBJ whole genome shotgun (WGS) entry which is preliminary data.</text>
</comment>
<gene>
    <name evidence="2" type="ORF">HYY65_12770</name>
</gene>
<dbReference type="AlphaFoldDB" id="A0A932GRH3"/>
<feature type="domain" description="PIN" evidence="1">
    <location>
        <begin position="6"/>
        <end position="126"/>
    </location>
</feature>
<dbReference type="EMBL" id="JACPSX010000245">
    <property type="protein sequence ID" value="MBI3015897.1"/>
    <property type="molecule type" value="Genomic_DNA"/>
</dbReference>
<organism evidence="2 3">
    <name type="scientific">Tectimicrobiota bacterium</name>
    <dbReference type="NCBI Taxonomy" id="2528274"/>
    <lineage>
        <taxon>Bacteria</taxon>
        <taxon>Pseudomonadati</taxon>
        <taxon>Nitrospinota/Tectimicrobiota group</taxon>
        <taxon>Candidatus Tectimicrobiota</taxon>
    </lineage>
</organism>
<protein>
    <submittedName>
        <fullName evidence="2">Type II toxin-antitoxin system VapC family toxin</fullName>
    </submittedName>
</protein>
<evidence type="ECO:0000313" key="3">
    <source>
        <dbReference type="Proteomes" id="UP000741360"/>
    </source>
</evidence>
<dbReference type="SUPFAM" id="SSF88723">
    <property type="entry name" value="PIN domain-like"/>
    <property type="match status" value="1"/>
</dbReference>